<keyword evidence="3 9" id="KW-0813">Transport</keyword>
<dbReference type="InterPro" id="IPR042186">
    <property type="entry name" value="FimD_plug_dom"/>
</dbReference>
<comment type="subcellular location">
    <subcellularLocation>
        <location evidence="1 9">Cell outer membrane</location>
        <topology evidence="1 9">Multi-pass membrane protein</topology>
    </subcellularLocation>
</comment>
<dbReference type="Gene3D" id="2.60.40.2070">
    <property type="match status" value="1"/>
</dbReference>
<evidence type="ECO:0000259" key="11">
    <source>
        <dbReference type="Pfam" id="PF13954"/>
    </source>
</evidence>
<dbReference type="Pfam" id="PF13953">
    <property type="entry name" value="PapC_C"/>
    <property type="match status" value="1"/>
</dbReference>
<evidence type="ECO:0000313" key="12">
    <source>
        <dbReference type="EMBL" id="MBB4866047.1"/>
    </source>
</evidence>
<dbReference type="InterPro" id="IPR018030">
    <property type="entry name" value="Fimbrial_membr_usher_CS"/>
</dbReference>
<evidence type="ECO:0000256" key="4">
    <source>
        <dbReference type="ARBA" id="ARBA00022452"/>
    </source>
</evidence>
<comment type="similarity">
    <text evidence="2 9">Belongs to the fimbrial export usher family.</text>
</comment>
<dbReference type="InterPro" id="IPR025885">
    <property type="entry name" value="PapC_N"/>
</dbReference>
<dbReference type="GO" id="GO:0015473">
    <property type="term" value="F:fimbrial usher porin activity"/>
    <property type="evidence" value="ECO:0007669"/>
    <property type="project" value="InterPro"/>
</dbReference>
<dbReference type="GO" id="GO:0009297">
    <property type="term" value="P:pilus assembly"/>
    <property type="evidence" value="ECO:0007669"/>
    <property type="project" value="InterPro"/>
</dbReference>
<evidence type="ECO:0000313" key="13">
    <source>
        <dbReference type="Proteomes" id="UP000566995"/>
    </source>
</evidence>
<dbReference type="InterPro" id="IPR025949">
    <property type="entry name" value="PapC-like_C"/>
</dbReference>
<keyword evidence="6" id="KW-0732">Signal</keyword>
<reference evidence="12 13" key="1">
    <citation type="submission" date="2020-08" db="EMBL/GenBank/DDBJ databases">
        <title>Functional genomics of gut bacteria from endangered species of beetles.</title>
        <authorList>
            <person name="Carlos-Shanley C."/>
        </authorList>
    </citation>
    <scope>NUCLEOTIDE SEQUENCE [LARGE SCALE GENOMIC DNA]</scope>
    <source>
        <strain evidence="12 13">S00179</strain>
    </source>
</reference>
<dbReference type="PANTHER" id="PTHR30451:SF20">
    <property type="entry name" value="FIMBRIAE USHER"/>
    <property type="match status" value="1"/>
</dbReference>
<dbReference type="InterPro" id="IPR043142">
    <property type="entry name" value="PapC-like_C_sf"/>
</dbReference>
<evidence type="ECO:0000256" key="5">
    <source>
        <dbReference type="ARBA" id="ARBA00022692"/>
    </source>
</evidence>
<dbReference type="Gene3D" id="3.10.20.410">
    <property type="match status" value="1"/>
</dbReference>
<evidence type="ECO:0000256" key="8">
    <source>
        <dbReference type="ARBA" id="ARBA00023237"/>
    </source>
</evidence>
<evidence type="ECO:0000256" key="2">
    <source>
        <dbReference type="ARBA" id="ARBA00008064"/>
    </source>
</evidence>
<dbReference type="InterPro" id="IPR000015">
    <property type="entry name" value="Fimb_usher"/>
</dbReference>
<sequence>MRRFEKGTPVEPGVYRLDVYVNQAWVGRMPLRAVANGEGTAKYCVASSQFAELGVDVSKLPPEKQLMVTGDCIDFEAVVPSSRLDVDLSELSANISIPQLYQGRAVHGYVDPSQWDRGVNAGFVMYDTNVYRSDTHGSQSTNYYGGLNAGLNLGDWRLRYNGNYSRSQGDDSKTTSNYNSISTYAQRDITQLKSQFTAGEYFTDSAVFDSVPYTGVQLASDDRMLPDSQRGFAPVIRGVADTNAKVQVRQGDNIVYETTVAPGPFEITDLYNTGYAGDLTVQVTEADGRTKSFLVPFASINQLVRPGVSRFTATAGKYRDNSLDKEPNFAQGTYQYGLSNLMTVYGGGILAQDYLSGQAGLAFSTPFGALAFDATASQAKNLNDTQYGFKKDMSGQSYRVTYSKLLEATSTNMTIAAYRFNSENYLSLQDFAQAWGTDRENNFSLYRQRNRYQLSLNQPLGERTSAFFTGSKQDYWNRSASDTSFQGGINTGFNWGSAGLSASRTRNQDGEFDNTYMLNVTVPIGTSSSRPLTLSTNVNFTDNQNNTIQTSLSGTAGENNQLGYSVYGSGNKYDGDRQYNGGASASYSAPQAIYNANYSTGDGYNQVGFGARGSVVAHPGGITFSQNQSETMAIVEAEGAEGASVNNNIGAKVASNGYAVVGGLVPYRQNDVEIDPKGTSEKVELEVTSQQVAPRYGSIVMLKYSTVTGTPVLMQIVREDGEAIPLGADVLDAKGNNLSMVGQGGRVFLRGLQPQGELMVKWGDGSGQSCKVNYQLPEGNAKGSAFLKADATCRSVLGKPQLAQR</sequence>
<evidence type="ECO:0000259" key="10">
    <source>
        <dbReference type="Pfam" id="PF13953"/>
    </source>
</evidence>
<dbReference type="PROSITE" id="PS01151">
    <property type="entry name" value="FIMBRIAL_USHER"/>
    <property type="match status" value="1"/>
</dbReference>
<feature type="domain" description="PapC-like C-terminal" evidence="10">
    <location>
        <begin position="713"/>
        <end position="778"/>
    </location>
</feature>
<comment type="caution">
    <text evidence="12">The sequence shown here is derived from an EMBL/GenBank/DDBJ whole genome shotgun (WGS) entry which is preliminary data.</text>
</comment>
<feature type="domain" description="PapC N-terminal" evidence="11">
    <location>
        <begin position="2"/>
        <end position="129"/>
    </location>
</feature>
<dbReference type="Gene3D" id="2.60.40.2610">
    <property type="entry name" value="Outer membrane usher protein FimD, plug domain"/>
    <property type="match status" value="1"/>
</dbReference>
<evidence type="ECO:0000256" key="7">
    <source>
        <dbReference type="ARBA" id="ARBA00023136"/>
    </source>
</evidence>
<proteinExistence type="inferred from homology"/>
<protein>
    <submittedName>
        <fullName evidence="12">Outer membrane usher protein</fullName>
    </submittedName>
</protein>
<gene>
    <name evidence="12" type="ORF">HNP46_004948</name>
</gene>
<dbReference type="Gene3D" id="2.60.40.3110">
    <property type="match status" value="1"/>
</dbReference>
<dbReference type="AlphaFoldDB" id="A0A7W7P487"/>
<dbReference type="EMBL" id="JACHLI010000023">
    <property type="protein sequence ID" value="MBB4866047.1"/>
    <property type="molecule type" value="Genomic_DNA"/>
</dbReference>
<keyword evidence="7 9" id="KW-0472">Membrane</keyword>
<evidence type="ECO:0000256" key="9">
    <source>
        <dbReference type="RuleBase" id="RU003884"/>
    </source>
</evidence>
<dbReference type="InterPro" id="IPR037224">
    <property type="entry name" value="PapC_N_sf"/>
</dbReference>
<keyword evidence="8 9" id="KW-0998">Cell outer membrane</keyword>
<keyword evidence="9" id="KW-1029">Fimbrium biogenesis</keyword>
<dbReference type="Proteomes" id="UP000566995">
    <property type="component" value="Unassembled WGS sequence"/>
</dbReference>
<dbReference type="Pfam" id="PF13954">
    <property type="entry name" value="PapC_N"/>
    <property type="match status" value="1"/>
</dbReference>
<dbReference type="GO" id="GO:0009279">
    <property type="term" value="C:cell outer membrane"/>
    <property type="evidence" value="ECO:0007669"/>
    <property type="project" value="UniProtKB-SubCell"/>
</dbReference>
<evidence type="ECO:0000256" key="6">
    <source>
        <dbReference type="ARBA" id="ARBA00022729"/>
    </source>
</evidence>
<dbReference type="Pfam" id="PF00577">
    <property type="entry name" value="Usher"/>
    <property type="match status" value="1"/>
</dbReference>
<evidence type="ECO:0000256" key="3">
    <source>
        <dbReference type="ARBA" id="ARBA00022448"/>
    </source>
</evidence>
<keyword evidence="5 9" id="KW-0812">Transmembrane</keyword>
<dbReference type="SUPFAM" id="SSF141729">
    <property type="entry name" value="FimD N-terminal domain-like"/>
    <property type="match status" value="1"/>
</dbReference>
<keyword evidence="4" id="KW-1134">Transmembrane beta strand</keyword>
<accession>A0A7W7P487</accession>
<organism evidence="12 13">
    <name type="scientific">Pseudomonas nitroreducens</name>
    <dbReference type="NCBI Taxonomy" id="46680"/>
    <lineage>
        <taxon>Bacteria</taxon>
        <taxon>Pseudomonadati</taxon>
        <taxon>Pseudomonadota</taxon>
        <taxon>Gammaproteobacteria</taxon>
        <taxon>Pseudomonadales</taxon>
        <taxon>Pseudomonadaceae</taxon>
        <taxon>Pseudomonas</taxon>
    </lineage>
</organism>
<dbReference type="FunFam" id="2.60.40.3110:FF:000001">
    <property type="entry name" value="Putative fimbrial outer membrane usher"/>
    <property type="match status" value="1"/>
</dbReference>
<dbReference type="PANTHER" id="PTHR30451">
    <property type="entry name" value="OUTER MEMBRANE USHER PROTEIN"/>
    <property type="match status" value="1"/>
</dbReference>
<name>A0A7W7P487_PSENT</name>
<evidence type="ECO:0000256" key="1">
    <source>
        <dbReference type="ARBA" id="ARBA00004571"/>
    </source>
</evidence>